<accession>A0A1F4NPC8</accession>
<proteinExistence type="predicted"/>
<sequence length="93" mass="10782">MPVELPDGNRLEMWATFQHHSKSHQSHRLMVVRGVDLNYVTDRLLPLIRTNGRDVRVVEGWDRSRLLFEFGFNFDLLGPNQPLADPTCVLVLQ</sequence>
<dbReference type="AlphaFoldDB" id="A0A1F4NPC8"/>
<dbReference type="EMBL" id="METD01000001">
    <property type="protein sequence ID" value="OGB73270.1"/>
    <property type="molecule type" value="Genomic_DNA"/>
</dbReference>
<reference evidence="1 2" key="1">
    <citation type="journal article" date="2016" name="Nat. Commun.">
        <title>Thousands of microbial genomes shed light on interconnected biogeochemical processes in an aquifer system.</title>
        <authorList>
            <person name="Anantharaman K."/>
            <person name="Brown C.T."/>
            <person name="Hug L.A."/>
            <person name="Sharon I."/>
            <person name="Castelle C.J."/>
            <person name="Probst A.J."/>
            <person name="Thomas B.C."/>
            <person name="Singh A."/>
            <person name="Wilkins M.J."/>
            <person name="Karaoz U."/>
            <person name="Brodie E.L."/>
            <person name="Williams K.H."/>
            <person name="Hubbard S.S."/>
            <person name="Banfield J.F."/>
        </authorList>
    </citation>
    <scope>NUCLEOTIDE SEQUENCE [LARGE SCALE GENOMIC DNA]</scope>
</reference>
<organism evidence="1 2">
    <name type="scientific">candidate division Kazan bacterium RIFCSPLOWO2_01_FULL_45_19</name>
    <dbReference type="NCBI Taxonomy" id="1798538"/>
    <lineage>
        <taxon>Bacteria</taxon>
        <taxon>Bacteria division Kazan-3B-28</taxon>
    </lineage>
</organism>
<comment type="caution">
    <text evidence="1">The sequence shown here is derived from an EMBL/GenBank/DDBJ whole genome shotgun (WGS) entry which is preliminary data.</text>
</comment>
<evidence type="ECO:0000313" key="1">
    <source>
        <dbReference type="EMBL" id="OGB73270.1"/>
    </source>
</evidence>
<name>A0A1F4NPC8_UNCK3</name>
<protein>
    <submittedName>
        <fullName evidence="1">Uncharacterized protein</fullName>
    </submittedName>
</protein>
<dbReference type="Proteomes" id="UP000178085">
    <property type="component" value="Unassembled WGS sequence"/>
</dbReference>
<evidence type="ECO:0000313" key="2">
    <source>
        <dbReference type="Proteomes" id="UP000178085"/>
    </source>
</evidence>
<gene>
    <name evidence="1" type="ORF">A3K51_00105</name>
</gene>